<feature type="coiled-coil region" evidence="1">
    <location>
        <begin position="203"/>
        <end position="260"/>
    </location>
</feature>
<evidence type="ECO:0000313" key="3">
    <source>
        <dbReference type="Proteomes" id="UP000260841"/>
    </source>
</evidence>
<organism evidence="2 3">
    <name type="scientific">Dorea formicigenerans</name>
    <dbReference type="NCBI Taxonomy" id="39486"/>
    <lineage>
        <taxon>Bacteria</taxon>
        <taxon>Bacillati</taxon>
        <taxon>Bacillota</taxon>
        <taxon>Clostridia</taxon>
        <taxon>Lachnospirales</taxon>
        <taxon>Lachnospiraceae</taxon>
        <taxon>Dorea</taxon>
    </lineage>
</organism>
<dbReference type="AlphaFoldDB" id="A0A3E5EKW6"/>
<protein>
    <submittedName>
        <fullName evidence="2">DUF1351 domain-containing protein</fullName>
    </submittedName>
</protein>
<dbReference type="Pfam" id="PF07083">
    <property type="entry name" value="DUF1351"/>
    <property type="match status" value="1"/>
</dbReference>
<name>A0A3E5EKW6_9FIRM</name>
<dbReference type="Proteomes" id="UP000260841">
    <property type="component" value="Unassembled WGS sequence"/>
</dbReference>
<sequence length="313" mass="36000">MNELTLVVKQNPGSIEINFDELEQRLDEKLAEYDGIIFTAETKDIGKKEAASLRNLKKDIDATRKAVKKKWMEPYDEFDTQMKALGAKVDKPISAIDGQLKAFEEKRKQEKRAEIAKMYQEILEGFPDCKDYVSLDKIYDSKWENATTSKKSIKNNLEEKISGIQTAVSSIKAMCSDKEEEALALYKKTLNLNGAIQMITIYEQNKAEALRREELKRQQEEERRRQAEIDRAKAAEREAIRREEQIRKEEQEKAEKVKAAAIEPLPDISDDDLPFEQPTTVTAYYRVVATPAELEAVEMAFNSIGVYFERRDG</sequence>
<keyword evidence="1" id="KW-0175">Coiled coil</keyword>
<evidence type="ECO:0000256" key="1">
    <source>
        <dbReference type="SAM" id="Coils"/>
    </source>
</evidence>
<evidence type="ECO:0000313" key="2">
    <source>
        <dbReference type="EMBL" id="RGN89373.1"/>
    </source>
</evidence>
<dbReference type="EMBL" id="QSVB01000014">
    <property type="protein sequence ID" value="RGN89373.1"/>
    <property type="molecule type" value="Genomic_DNA"/>
</dbReference>
<proteinExistence type="predicted"/>
<reference evidence="2 3" key="1">
    <citation type="submission" date="2018-08" db="EMBL/GenBank/DDBJ databases">
        <title>A genome reference for cultivated species of the human gut microbiota.</title>
        <authorList>
            <person name="Zou Y."/>
            <person name="Xue W."/>
            <person name="Luo G."/>
        </authorList>
    </citation>
    <scope>NUCLEOTIDE SEQUENCE [LARGE SCALE GENOMIC DNA]</scope>
    <source>
        <strain evidence="2 3">OM03-2</strain>
    </source>
</reference>
<dbReference type="InterPro" id="IPR009785">
    <property type="entry name" value="Prophage_Lj928_Orf309"/>
</dbReference>
<gene>
    <name evidence="2" type="ORF">DXB36_12120</name>
</gene>
<accession>A0A3E5EKW6</accession>
<comment type="caution">
    <text evidence="2">The sequence shown here is derived from an EMBL/GenBank/DDBJ whole genome shotgun (WGS) entry which is preliminary data.</text>
</comment>